<sequence>MQHFSHHYQSDISRQQFDLIRQDLEASRKRTHPKHIDPYDIFCAMLYVLKNGCTWRDLPADFPKWSTVYYYWMNWSKAPTPDKPALLTQVLKKLSLNRRLRQGRSARTSFVILDAQSIKNTATAENKGYDGGKKISGIKRHLAVDINGFPQAIHITRANITDRDGAIALVTLNLEQFKLVRTMMVDSGYTGQNFANEISSLTSAKVIVVKRNELHQFSVIPQRWLIERSFSWLGNYHRLWRNCERKLNTSLMMVSLAFIRLLLKRY</sequence>
<dbReference type="GO" id="GO:0006313">
    <property type="term" value="P:DNA transposition"/>
    <property type="evidence" value="ECO:0007669"/>
    <property type="project" value="InterPro"/>
</dbReference>
<evidence type="ECO:0000313" key="4">
    <source>
        <dbReference type="EMBL" id="QEA52520.1"/>
    </source>
</evidence>
<dbReference type="Proteomes" id="UP000321772">
    <property type="component" value="Chromosome"/>
</dbReference>
<evidence type="ECO:0000259" key="1">
    <source>
        <dbReference type="Pfam" id="PF01609"/>
    </source>
</evidence>
<dbReference type="PANTHER" id="PTHR30007">
    <property type="entry name" value="PHP DOMAIN PROTEIN"/>
    <property type="match status" value="1"/>
</dbReference>
<accession>A0A5B8TKV0</accession>
<reference evidence="3 5" key="1">
    <citation type="submission" date="2019-06" db="EMBL/GenBank/DDBJ databases">
        <title>Genome analyses of bacteria isolated from kimchi.</title>
        <authorList>
            <person name="Lee S."/>
            <person name="Ahn S."/>
            <person name="Roh S."/>
        </authorList>
    </citation>
    <scope>NUCLEOTIDE SEQUENCE [LARGE SCALE GENOMIC DNA]</scope>
    <source>
        <strain evidence="3 5">CBA3616</strain>
    </source>
</reference>
<evidence type="ECO:0000313" key="5">
    <source>
        <dbReference type="Proteomes" id="UP000321772"/>
    </source>
</evidence>
<dbReference type="InterPro" id="IPR025161">
    <property type="entry name" value="IS402-like_dom"/>
</dbReference>
<proteinExistence type="predicted"/>
<dbReference type="Pfam" id="PF01609">
    <property type="entry name" value="DDE_Tnp_1"/>
    <property type="match status" value="1"/>
</dbReference>
<evidence type="ECO:0000313" key="3">
    <source>
        <dbReference type="EMBL" id="QEA52514.1"/>
    </source>
</evidence>
<dbReference type="EMBL" id="CP042392">
    <property type="protein sequence ID" value="QEA52520.1"/>
    <property type="molecule type" value="Genomic_DNA"/>
</dbReference>
<feature type="domain" description="Transposase IS4-like" evidence="1">
    <location>
        <begin position="108"/>
        <end position="261"/>
    </location>
</feature>
<dbReference type="GO" id="GO:0004803">
    <property type="term" value="F:transposase activity"/>
    <property type="evidence" value="ECO:0007669"/>
    <property type="project" value="InterPro"/>
</dbReference>
<evidence type="ECO:0000259" key="2">
    <source>
        <dbReference type="Pfam" id="PF13340"/>
    </source>
</evidence>
<name>A0A5B8TKV0_9LACO</name>
<dbReference type="AlphaFoldDB" id="A0A5B8TKV0"/>
<dbReference type="NCBIfam" id="NF033580">
    <property type="entry name" value="transpos_IS5_3"/>
    <property type="match status" value="1"/>
</dbReference>
<feature type="domain" description="Insertion element IS402-like" evidence="2">
    <location>
        <begin position="13"/>
        <end position="79"/>
    </location>
</feature>
<protein>
    <submittedName>
        <fullName evidence="3">IS5 family transposase</fullName>
    </submittedName>
</protein>
<gene>
    <name evidence="3" type="ORF">FGL77_03750</name>
    <name evidence="4" type="ORF">FGL77_03780</name>
</gene>
<dbReference type="Pfam" id="PF13340">
    <property type="entry name" value="DUF4096"/>
    <property type="match status" value="1"/>
</dbReference>
<dbReference type="GO" id="GO:0003677">
    <property type="term" value="F:DNA binding"/>
    <property type="evidence" value="ECO:0007669"/>
    <property type="project" value="InterPro"/>
</dbReference>
<dbReference type="InterPro" id="IPR002559">
    <property type="entry name" value="Transposase_11"/>
</dbReference>
<dbReference type="EMBL" id="CP042392">
    <property type="protein sequence ID" value="QEA52514.1"/>
    <property type="molecule type" value="Genomic_DNA"/>
</dbReference>
<organism evidence="3 5">
    <name type="scientific">Loigolactobacillus coryniformis</name>
    <dbReference type="NCBI Taxonomy" id="1610"/>
    <lineage>
        <taxon>Bacteria</taxon>
        <taxon>Bacillati</taxon>
        <taxon>Bacillota</taxon>
        <taxon>Bacilli</taxon>
        <taxon>Lactobacillales</taxon>
        <taxon>Lactobacillaceae</taxon>
        <taxon>Loigolactobacillus</taxon>
    </lineage>
</organism>
<dbReference type="PANTHER" id="PTHR30007:SF0">
    <property type="entry name" value="TRANSPOSASE"/>
    <property type="match status" value="1"/>
</dbReference>
<dbReference type="RefSeq" id="WP_099046409.1">
    <property type="nucleotide sequence ID" value="NZ_CP042392.1"/>
</dbReference>